<dbReference type="RefSeq" id="WP_096365078.1">
    <property type="nucleotide sequence ID" value="NZ_AP018052.1"/>
</dbReference>
<organism evidence="1 2">
    <name type="scientific">Thiohalobacter thiocyanaticus</name>
    <dbReference type="NCBI Taxonomy" id="585455"/>
    <lineage>
        <taxon>Bacteria</taxon>
        <taxon>Pseudomonadati</taxon>
        <taxon>Pseudomonadota</taxon>
        <taxon>Gammaproteobacteria</taxon>
        <taxon>Thiohalobacterales</taxon>
        <taxon>Thiohalobacteraceae</taxon>
        <taxon>Thiohalobacter</taxon>
    </lineage>
</organism>
<proteinExistence type="predicted"/>
<evidence type="ECO:0000313" key="1">
    <source>
        <dbReference type="EMBL" id="BAZ93273.1"/>
    </source>
</evidence>
<name>A0A1Z4VP51_9GAMM</name>
<protein>
    <submittedName>
        <fullName evidence="1">Uncharacterized protein</fullName>
    </submittedName>
</protein>
<dbReference type="AlphaFoldDB" id="A0A1Z4VP51"/>
<dbReference type="OrthoDB" id="5771673at2"/>
<gene>
    <name evidence="1" type="ORF">FOKN1_0871</name>
</gene>
<reference evidence="1 2" key="1">
    <citation type="submission" date="2017-05" db="EMBL/GenBank/DDBJ databases">
        <title>Thiocyanate degradation by Thiohalobacter thiocyanaticus FOKN1.</title>
        <authorList>
            <person name="Oshiki M."/>
            <person name="Fukushima T."/>
            <person name="Kawano S."/>
            <person name="Nakagawa J."/>
        </authorList>
    </citation>
    <scope>NUCLEOTIDE SEQUENCE [LARGE SCALE GENOMIC DNA]</scope>
    <source>
        <strain evidence="1 2">FOKN1</strain>
    </source>
</reference>
<accession>A0A1Z4VP51</accession>
<dbReference type="KEGG" id="ttc:FOKN1_0871"/>
<dbReference type="EMBL" id="AP018052">
    <property type="protein sequence ID" value="BAZ93273.1"/>
    <property type="molecule type" value="Genomic_DNA"/>
</dbReference>
<sequence length="79" mass="9503">MPYYIYDITQDPTGIARNLEYQAEFDSFQEAKKFARNRRAELGRDTDILVKVMFAPNQLEAEERLMEKREKPIVMEWEK</sequence>
<dbReference type="Proteomes" id="UP000218765">
    <property type="component" value="Chromosome"/>
</dbReference>
<keyword evidence="2" id="KW-1185">Reference proteome</keyword>
<evidence type="ECO:0000313" key="2">
    <source>
        <dbReference type="Proteomes" id="UP000218765"/>
    </source>
</evidence>